<feature type="domain" description="J" evidence="4">
    <location>
        <begin position="5"/>
        <end position="73"/>
    </location>
</feature>
<dbReference type="InterPro" id="IPR001623">
    <property type="entry name" value="DnaJ_domain"/>
</dbReference>
<accession>A0ABT7BVH9</accession>
<keyword evidence="2" id="KW-0802">TPR repeat</keyword>
<dbReference type="PRINTS" id="PR00625">
    <property type="entry name" value="JDOMAIN"/>
</dbReference>
<reference evidence="5 6" key="1">
    <citation type="submission" date="2023-01" db="EMBL/GenBank/DDBJ databases">
        <title>Novel diversity within Roseofilum (Cyanobacteria; Desertifilaceae) from marine benthic mats with descriptions of four novel species.</title>
        <authorList>
            <person name="Wang Y."/>
            <person name="Berthold D.E."/>
            <person name="Hu J."/>
            <person name="Lefler F.W."/>
            <person name="Laughinghouse H.D. IV."/>
        </authorList>
    </citation>
    <scope>NUCLEOTIDE SEQUENCE [LARGE SCALE GENOMIC DNA]</scope>
    <source>
        <strain evidence="5 6">BLCC-M143</strain>
    </source>
</reference>
<dbReference type="PROSITE" id="PS50076">
    <property type="entry name" value="DNAJ_2"/>
    <property type="match status" value="1"/>
</dbReference>
<dbReference type="EMBL" id="JAQOSQ010000006">
    <property type="protein sequence ID" value="MDJ1183197.1"/>
    <property type="molecule type" value="Genomic_DNA"/>
</dbReference>
<comment type="caution">
    <text evidence="5">The sequence shown here is derived from an EMBL/GenBank/DDBJ whole genome shotgun (WGS) entry which is preliminary data.</text>
</comment>
<evidence type="ECO:0000256" key="1">
    <source>
        <dbReference type="ARBA" id="ARBA00023186"/>
    </source>
</evidence>
<feature type="compositionally biased region" description="Pro residues" evidence="3">
    <location>
        <begin position="75"/>
        <end position="94"/>
    </location>
</feature>
<dbReference type="PROSITE" id="PS50005">
    <property type="entry name" value="TPR"/>
    <property type="match status" value="1"/>
</dbReference>
<dbReference type="SMART" id="SM00271">
    <property type="entry name" value="DnaJ"/>
    <property type="match status" value="1"/>
</dbReference>
<dbReference type="SUPFAM" id="SSF48452">
    <property type="entry name" value="TPR-like"/>
    <property type="match status" value="1"/>
</dbReference>
<dbReference type="InterPro" id="IPR036869">
    <property type="entry name" value="J_dom_sf"/>
</dbReference>
<keyword evidence="6" id="KW-1185">Reference proteome</keyword>
<dbReference type="Gene3D" id="1.25.40.10">
    <property type="entry name" value="Tetratricopeptide repeat domain"/>
    <property type="match status" value="1"/>
</dbReference>
<dbReference type="PANTHER" id="PTHR44145:SF3">
    <property type="entry name" value="DNAJ HOMOLOG SUBFAMILY A MEMBER 3, MITOCHONDRIAL"/>
    <property type="match status" value="1"/>
</dbReference>
<dbReference type="SUPFAM" id="SSF46565">
    <property type="entry name" value="Chaperone J-domain"/>
    <property type="match status" value="1"/>
</dbReference>
<dbReference type="Gene3D" id="1.10.287.110">
    <property type="entry name" value="DnaJ domain"/>
    <property type="match status" value="1"/>
</dbReference>
<sequence length="210" mass="24099">MNLVDYYRVLGLPPGASFAEVKASYRRLARVYHPDVNPGDIRAKDKFIQLTEAYQILLRNASSDGRATWNTFSPPTVPPSPAPVPTPAPSPPPKSRPKVNIPPLSPQDKSLKQHSYQQLRELLKTKRFPRAITLVEALRDRLPSDPEVRQWQAITYQSHGQYLLKQRQLQKAQRYLQKALRTDPHNRRLCVEIKNDLSRWGIELPSTHLN</sequence>
<dbReference type="PANTHER" id="PTHR44145">
    <property type="entry name" value="DNAJ HOMOLOG SUBFAMILY A MEMBER 3, MITOCHONDRIAL"/>
    <property type="match status" value="1"/>
</dbReference>
<organism evidence="5 6">
    <name type="scientific">Roseofilum casamattae BLCC-M143</name>
    <dbReference type="NCBI Taxonomy" id="3022442"/>
    <lineage>
        <taxon>Bacteria</taxon>
        <taxon>Bacillati</taxon>
        <taxon>Cyanobacteriota</taxon>
        <taxon>Cyanophyceae</taxon>
        <taxon>Desertifilales</taxon>
        <taxon>Desertifilaceae</taxon>
        <taxon>Roseofilum</taxon>
        <taxon>Roseofilum casamattae</taxon>
    </lineage>
</organism>
<feature type="region of interest" description="Disordered" evidence="3">
    <location>
        <begin position="67"/>
        <end position="113"/>
    </location>
</feature>
<feature type="repeat" description="TPR" evidence="2">
    <location>
        <begin position="153"/>
        <end position="186"/>
    </location>
</feature>
<gene>
    <name evidence="5" type="ORF">PMH09_08310</name>
</gene>
<evidence type="ECO:0000256" key="2">
    <source>
        <dbReference type="PROSITE-ProRule" id="PRU00339"/>
    </source>
</evidence>
<evidence type="ECO:0000256" key="3">
    <source>
        <dbReference type="SAM" id="MobiDB-lite"/>
    </source>
</evidence>
<dbReference type="Pfam" id="PF00226">
    <property type="entry name" value="DnaJ"/>
    <property type="match status" value="1"/>
</dbReference>
<evidence type="ECO:0000313" key="6">
    <source>
        <dbReference type="Proteomes" id="UP001232992"/>
    </source>
</evidence>
<dbReference type="InterPro" id="IPR051938">
    <property type="entry name" value="Apopto_cytoskel_mod"/>
</dbReference>
<protein>
    <submittedName>
        <fullName evidence="5">DnaJ domain-containing protein</fullName>
    </submittedName>
</protein>
<evidence type="ECO:0000259" key="4">
    <source>
        <dbReference type="PROSITE" id="PS50076"/>
    </source>
</evidence>
<dbReference type="InterPro" id="IPR019734">
    <property type="entry name" value="TPR_rpt"/>
</dbReference>
<dbReference type="CDD" id="cd06257">
    <property type="entry name" value="DnaJ"/>
    <property type="match status" value="1"/>
</dbReference>
<dbReference type="InterPro" id="IPR011990">
    <property type="entry name" value="TPR-like_helical_dom_sf"/>
</dbReference>
<dbReference type="Proteomes" id="UP001232992">
    <property type="component" value="Unassembled WGS sequence"/>
</dbReference>
<name>A0ABT7BVH9_9CYAN</name>
<proteinExistence type="predicted"/>
<keyword evidence="1" id="KW-0143">Chaperone</keyword>
<evidence type="ECO:0000313" key="5">
    <source>
        <dbReference type="EMBL" id="MDJ1183197.1"/>
    </source>
</evidence>
<dbReference type="RefSeq" id="WP_283757852.1">
    <property type="nucleotide sequence ID" value="NZ_JAQOSQ010000006.1"/>
</dbReference>